<dbReference type="KEGG" id="cco:CCC13826_0310"/>
<dbReference type="OrthoDB" id="5356979at2"/>
<organism evidence="1 2">
    <name type="scientific">Campylobacter concisus (strain 13826)</name>
    <dbReference type="NCBI Taxonomy" id="360104"/>
    <lineage>
        <taxon>Bacteria</taxon>
        <taxon>Pseudomonadati</taxon>
        <taxon>Campylobacterota</taxon>
        <taxon>Epsilonproteobacteria</taxon>
        <taxon>Campylobacterales</taxon>
        <taxon>Campylobacteraceae</taxon>
        <taxon>Campylobacter</taxon>
    </lineage>
</organism>
<reference evidence="2" key="1">
    <citation type="submission" date="2007-10" db="EMBL/GenBank/DDBJ databases">
        <title>Genome sequence of Campylobacter concisus 13826 isolated from human feces.</title>
        <authorList>
            <person name="Fouts D.E."/>
            <person name="Mongodin E.F."/>
            <person name="Puiu D."/>
            <person name="Sebastian Y."/>
            <person name="Miller W.G."/>
            <person name="Mandrell R.E."/>
            <person name="On S."/>
            <person name="Nelson K.E."/>
        </authorList>
    </citation>
    <scope>NUCLEOTIDE SEQUENCE [LARGE SCALE GENOMIC DNA]</scope>
    <source>
        <strain evidence="2">13826</strain>
    </source>
</reference>
<dbReference type="RefSeq" id="WP_155759014.1">
    <property type="nucleotide sequence ID" value="NC_009802.2"/>
</dbReference>
<dbReference type="EMBL" id="CP000792">
    <property type="protein sequence ID" value="EAT97663.3"/>
    <property type="molecule type" value="Genomic_DNA"/>
</dbReference>
<name>A7ZG42_CAMC1</name>
<protein>
    <submittedName>
        <fullName evidence="1">Uncharacterized protein</fullName>
    </submittedName>
</protein>
<dbReference type="STRING" id="360104.CCC13826_0310"/>
<proteinExistence type="predicted"/>
<accession>A7ZG42</accession>
<evidence type="ECO:0000313" key="2">
    <source>
        <dbReference type="Proteomes" id="UP000001121"/>
    </source>
</evidence>
<evidence type="ECO:0000313" key="1">
    <source>
        <dbReference type="EMBL" id="EAT97663.3"/>
    </source>
</evidence>
<dbReference type="AlphaFoldDB" id="A7ZG42"/>
<gene>
    <name evidence="1" type="ORF">CCC13826_0310</name>
</gene>
<sequence length="93" mass="10726">MRTSKHKATILRLMIKHGRVTGANCLHISNANHYLGELFKEGILDAETMHVKGRANFKEWWIKDTPEAREKAKLYLEPSKKESIQNPNAIKSR</sequence>
<dbReference type="Proteomes" id="UP000001121">
    <property type="component" value="Chromosome"/>
</dbReference>